<keyword evidence="6" id="KW-1185">Reference proteome</keyword>
<organism evidence="5 6">
    <name type="scientific">Robinsoniella peoriensis</name>
    <dbReference type="NCBI Taxonomy" id="180332"/>
    <lineage>
        <taxon>Bacteria</taxon>
        <taxon>Bacillati</taxon>
        <taxon>Bacillota</taxon>
        <taxon>Clostridia</taxon>
        <taxon>Lachnospirales</taxon>
        <taxon>Lachnospiraceae</taxon>
        <taxon>Robinsoniella</taxon>
    </lineage>
</organism>
<dbReference type="OrthoDB" id="9778008at2"/>
<dbReference type="PROSITE" id="PS01124">
    <property type="entry name" value="HTH_ARAC_FAMILY_2"/>
    <property type="match status" value="1"/>
</dbReference>
<dbReference type="PANTHER" id="PTHR43280:SF28">
    <property type="entry name" value="HTH-TYPE TRANSCRIPTIONAL ACTIVATOR RHAS"/>
    <property type="match status" value="1"/>
</dbReference>
<dbReference type="Pfam" id="PF02311">
    <property type="entry name" value="AraC_binding"/>
    <property type="match status" value="1"/>
</dbReference>
<proteinExistence type="predicted"/>
<evidence type="ECO:0000313" key="6">
    <source>
        <dbReference type="Proteomes" id="UP000306509"/>
    </source>
</evidence>
<protein>
    <submittedName>
        <fullName evidence="5">Melibiose operon regulatory protein</fullName>
    </submittedName>
</protein>
<dbReference type="InterPro" id="IPR037923">
    <property type="entry name" value="HTH-like"/>
</dbReference>
<dbReference type="InterPro" id="IPR003313">
    <property type="entry name" value="AraC-bd"/>
</dbReference>
<dbReference type="GO" id="GO:0003700">
    <property type="term" value="F:DNA-binding transcription factor activity"/>
    <property type="evidence" value="ECO:0007669"/>
    <property type="project" value="InterPro"/>
</dbReference>
<keyword evidence="2" id="KW-0238">DNA-binding</keyword>
<name>A0A4V6HSC6_9FIRM</name>
<feature type="domain" description="HTH araC/xylS-type" evidence="4">
    <location>
        <begin position="195"/>
        <end position="293"/>
    </location>
</feature>
<comment type="caution">
    <text evidence="5">The sequence shown here is derived from an EMBL/GenBank/DDBJ whole genome shotgun (WGS) entry which is preliminary data.</text>
</comment>
<dbReference type="SUPFAM" id="SSF51215">
    <property type="entry name" value="Regulatory protein AraC"/>
    <property type="match status" value="1"/>
</dbReference>
<dbReference type="SUPFAM" id="SSF46689">
    <property type="entry name" value="Homeodomain-like"/>
    <property type="match status" value="2"/>
</dbReference>
<dbReference type="STRING" id="180332.GCA_000797495_04168"/>
<evidence type="ECO:0000259" key="4">
    <source>
        <dbReference type="PROSITE" id="PS01124"/>
    </source>
</evidence>
<dbReference type="Gene3D" id="1.10.10.60">
    <property type="entry name" value="Homeodomain-like"/>
    <property type="match status" value="2"/>
</dbReference>
<dbReference type="InterPro" id="IPR014710">
    <property type="entry name" value="RmlC-like_jellyroll"/>
</dbReference>
<dbReference type="InterPro" id="IPR018060">
    <property type="entry name" value="HTH_AraC"/>
</dbReference>
<evidence type="ECO:0000256" key="1">
    <source>
        <dbReference type="ARBA" id="ARBA00023015"/>
    </source>
</evidence>
<dbReference type="PRINTS" id="PR00032">
    <property type="entry name" value="HTHARAC"/>
</dbReference>
<dbReference type="AlphaFoldDB" id="A0A4V6HSC6"/>
<dbReference type="PANTHER" id="PTHR43280">
    <property type="entry name" value="ARAC-FAMILY TRANSCRIPTIONAL REGULATOR"/>
    <property type="match status" value="1"/>
</dbReference>
<dbReference type="GO" id="GO:0043565">
    <property type="term" value="F:sequence-specific DNA binding"/>
    <property type="evidence" value="ECO:0007669"/>
    <property type="project" value="InterPro"/>
</dbReference>
<evidence type="ECO:0000313" key="5">
    <source>
        <dbReference type="EMBL" id="TLD02438.1"/>
    </source>
</evidence>
<dbReference type="Pfam" id="PF12833">
    <property type="entry name" value="HTH_18"/>
    <property type="match status" value="1"/>
</dbReference>
<keyword evidence="3" id="KW-0804">Transcription</keyword>
<reference evidence="5 6" key="1">
    <citation type="journal article" date="2019" name="Anaerobe">
        <title>Detection of Robinsoniella peoriensis in multiple bone samples of a trauma patient.</title>
        <authorList>
            <person name="Schrottner P."/>
            <person name="Hartwich K."/>
            <person name="Bunk B."/>
            <person name="Schober I."/>
            <person name="Helbig S."/>
            <person name="Rudolph W.W."/>
            <person name="Gunzer F."/>
        </authorList>
    </citation>
    <scope>NUCLEOTIDE SEQUENCE [LARGE SCALE GENOMIC DNA]</scope>
    <source>
        <strain evidence="5 6">DSM 106044</strain>
    </source>
</reference>
<keyword evidence="1" id="KW-0805">Transcription regulation</keyword>
<gene>
    <name evidence="5" type="primary">melR_4</name>
    <name evidence="5" type="ORF">DSM106044_00680</name>
</gene>
<dbReference type="Gene3D" id="2.60.120.10">
    <property type="entry name" value="Jelly Rolls"/>
    <property type="match status" value="1"/>
</dbReference>
<evidence type="ECO:0000256" key="3">
    <source>
        <dbReference type="ARBA" id="ARBA00023163"/>
    </source>
</evidence>
<dbReference type="Proteomes" id="UP000306509">
    <property type="component" value="Unassembled WGS sequence"/>
</dbReference>
<dbReference type="SMART" id="SM00342">
    <property type="entry name" value="HTH_ARAC"/>
    <property type="match status" value="1"/>
</dbReference>
<accession>A0A4V6HSC6</accession>
<dbReference type="EMBL" id="QGQD01000015">
    <property type="protein sequence ID" value="TLD02438.1"/>
    <property type="molecule type" value="Genomic_DNA"/>
</dbReference>
<dbReference type="InterPro" id="IPR009057">
    <property type="entry name" value="Homeodomain-like_sf"/>
</dbReference>
<evidence type="ECO:0000256" key="2">
    <source>
        <dbReference type="ARBA" id="ARBA00023125"/>
    </source>
</evidence>
<dbReference type="InterPro" id="IPR020449">
    <property type="entry name" value="Tscrpt_reg_AraC-type_HTH"/>
</dbReference>
<sequence>MQIEINTDQRELKLHGNYNFPIYVSFEVLSQYESGSFLWHWHPEIEMTLVLKGEMDYQINETLYHIKAGEGLFGNGNTLHTGHMHNSSDCTYISTTFHPRALYGYDSSLINEKYVETILKDSLLSSLHFTRNIKWHADILDDLSLLYQLSCDKPPVWEMRMQMLLYHIWILICENHSPAPSTSASSQVKNIERLKSILSFIHSHYSEKITLENIASSAGLCRSECCRFFKKHMNESLFDYLLSYRIEQSLPILLESDHTVTEVSGMTGFSNPCYFTKIFKKQMGISPTDFRKEKSKDAAI</sequence>
<dbReference type="RefSeq" id="WP_027293418.1">
    <property type="nucleotide sequence ID" value="NZ_CABMJZ010000013.1"/>
</dbReference>